<sequence length="398" mass="45886">MLYVITGKQRAGKSYFSVTIMQDYLKSSNRPIYTNLPLHPDIICKGLFRSPAKYSLALRRIFLFKKFRSFGEAREFYKKNPDWCKLHQVIEEKKILRFWQVTQANAVIVLDELYQYFSSTDYRDKSDDTAERRRELLAYTRQHGHYKDDMFLISHSESDLDVNIRRGVQYLYVIRNAKYSNIFERFTWLKGLKWPVQFFIIRGYEHGDKEYSDSWSLFPRKHVFQCYDSFSRAESVPGKSLPDENATSTDTGTNVLKNLLHFVSCLWLPLAFVSCMVIGGCVGWNEYLKFVKGQKVEISTGAGGKQIKKLPEKTVEQVQQEKQPVLYYSPLAVSPNRLVYPNGIVLKIGDVYEDEKIVRFDRRFVYFVGGGRCSLSSFVRVPAAGSAGTAGTAAGKQP</sequence>
<keyword evidence="1" id="KW-0812">Transmembrane</keyword>
<dbReference type="Pfam" id="PF05707">
    <property type="entry name" value="Zot"/>
    <property type="match status" value="1"/>
</dbReference>
<feature type="domain" description="Zona occludens toxin N-terminal" evidence="2">
    <location>
        <begin position="1"/>
        <end position="186"/>
    </location>
</feature>
<organism evidence="3 4">
    <name type="scientific">Victivallis vadensis</name>
    <dbReference type="NCBI Taxonomy" id="172901"/>
    <lineage>
        <taxon>Bacteria</taxon>
        <taxon>Pseudomonadati</taxon>
        <taxon>Lentisphaerota</taxon>
        <taxon>Lentisphaeria</taxon>
        <taxon>Victivallales</taxon>
        <taxon>Victivallaceae</taxon>
        <taxon>Victivallis</taxon>
    </lineage>
</organism>
<dbReference type="Proteomes" id="UP000245959">
    <property type="component" value="Unassembled WGS sequence"/>
</dbReference>
<dbReference type="GeneID" id="78297393"/>
<proteinExistence type="predicted"/>
<accession>A0A2U1A8D5</accession>
<dbReference type="AlphaFoldDB" id="A0A2U1A8D5"/>
<keyword evidence="4" id="KW-1185">Reference proteome</keyword>
<keyword evidence="1" id="KW-0472">Membrane</keyword>
<gene>
    <name evidence="3" type="ORF">C8D82_1711</name>
</gene>
<dbReference type="EMBL" id="QEKH01000071">
    <property type="protein sequence ID" value="PVY29079.1"/>
    <property type="molecule type" value="Genomic_DNA"/>
</dbReference>
<keyword evidence="1" id="KW-1133">Transmembrane helix</keyword>
<dbReference type="RefSeq" id="WP_116886126.1">
    <property type="nucleotide sequence ID" value="NZ_QEKH01000071.1"/>
</dbReference>
<feature type="transmembrane region" description="Helical" evidence="1">
    <location>
        <begin position="266"/>
        <end position="285"/>
    </location>
</feature>
<evidence type="ECO:0000259" key="2">
    <source>
        <dbReference type="Pfam" id="PF05707"/>
    </source>
</evidence>
<dbReference type="InterPro" id="IPR027417">
    <property type="entry name" value="P-loop_NTPase"/>
</dbReference>
<name>A0A2U1A8D5_9BACT</name>
<evidence type="ECO:0000313" key="4">
    <source>
        <dbReference type="Proteomes" id="UP000245959"/>
    </source>
</evidence>
<protein>
    <submittedName>
        <fullName evidence="3">Zonular occludens toxin Zot</fullName>
    </submittedName>
</protein>
<evidence type="ECO:0000313" key="3">
    <source>
        <dbReference type="EMBL" id="PVY29079.1"/>
    </source>
</evidence>
<evidence type="ECO:0000256" key="1">
    <source>
        <dbReference type="SAM" id="Phobius"/>
    </source>
</evidence>
<reference evidence="3 4" key="1">
    <citation type="submission" date="2018-04" db="EMBL/GenBank/DDBJ databases">
        <title>Genomic Encyclopedia of Type Strains, Phase IV (KMG-IV): sequencing the most valuable type-strain genomes for metagenomic binning, comparative biology and taxonomic classification.</title>
        <authorList>
            <person name="Goeker M."/>
        </authorList>
    </citation>
    <scope>NUCLEOTIDE SEQUENCE [LARGE SCALE GENOMIC DNA]</scope>
    <source>
        <strain evidence="3 4">DSM 14823</strain>
    </source>
</reference>
<dbReference type="Gene3D" id="3.40.50.300">
    <property type="entry name" value="P-loop containing nucleotide triphosphate hydrolases"/>
    <property type="match status" value="1"/>
</dbReference>
<dbReference type="InterPro" id="IPR008900">
    <property type="entry name" value="Zot_N"/>
</dbReference>
<comment type="caution">
    <text evidence="3">The sequence shown here is derived from an EMBL/GenBank/DDBJ whole genome shotgun (WGS) entry which is preliminary data.</text>
</comment>